<keyword evidence="13" id="KW-1185">Reference proteome</keyword>
<evidence type="ECO:0000313" key="12">
    <source>
        <dbReference type="EMBL" id="MDO4841498.1"/>
    </source>
</evidence>
<comment type="caution">
    <text evidence="12">The sequence shown here is derived from an EMBL/GenBank/DDBJ whole genome shotgun (WGS) entry which is preliminary data.</text>
</comment>
<accession>A0AA43U5R3</accession>
<dbReference type="PANTHER" id="PTHR24220">
    <property type="entry name" value="IMPORT ATP-BINDING PROTEIN"/>
    <property type="match status" value="1"/>
</dbReference>
<comment type="function">
    <text evidence="10">Part of the ABC transporter complex hrt involved in hemin import. Responsible for energy coupling to the transport system.</text>
</comment>
<proteinExistence type="inferred from homology"/>
<comment type="subcellular location">
    <subcellularLocation>
        <location evidence="1">Cell membrane</location>
        <topology evidence="1">Peripheral membrane protein</topology>
    </subcellularLocation>
</comment>
<dbReference type="AlphaFoldDB" id="A0AA43U5R3"/>
<dbReference type="InterPro" id="IPR017911">
    <property type="entry name" value="MacB-like_ATP-bd"/>
</dbReference>
<evidence type="ECO:0000256" key="8">
    <source>
        <dbReference type="ARBA" id="ARBA00024359"/>
    </source>
</evidence>
<comment type="subunit">
    <text evidence="2">The complex is composed of two ATP-binding proteins (HrtA), two transmembrane proteins (HrtB) and a solute-binding protein.</text>
</comment>
<dbReference type="InterPro" id="IPR003593">
    <property type="entry name" value="AAA+_ATPase"/>
</dbReference>
<protein>
    <recommendedName>
        <fullName evidence="9">Putative hemin import ATP-binding protein HrtA</fullName>
    </recommendedName>
</protein>
<feature type="domain" description="ABC transporter" evidence="11">
    <location>
        <begin position="6"/>
        <end position="217"/>
    </location>
</feature>
<dbReference type="GO" id="GO:0022857">
    <property type="term" value="F:transmembrane transporter activity"/>
    <property type="evidence" value="ECO:0007669"/>
    <property type="project" value="TreeGrafter"/>
</dbReference>
<evidence type="ECO:0000256" key="5">
    <source>
        <dbReference type="ARBA" id="ARBA00022741"/>
    </source>
</evidence>
<keyword evidence="3" id="KW-0813">Transport</keyword>
<dbReference type="SUPFAM" id="SSF52540">
    <property type="entry name" value="P-loop containing nucleoside triphosphate hydrolases"/>
    <property type="match status" value="1"/>
</dbReference>
<evidence type="ECO:0000256" key="3">
    <source>
        <dbReference type="ARBA" id="ARBA00022448"/>
    </source>
</evidence>
<dbReference type="EMBL" id="JAUMVS010000022">
    <property type="protein sequence ID" value="MDO4841498.1"/>
    <property type="molecule type" value="Genomic_DNA"/>
</dbReference>
<dbReference type="Gene3D" id="3.40.50.300">
    <property type="entry name" value="P-loop containing nucleotide triphosphate hydrolases"/>
    <property type="match status" value="1"/>
</dbReference>
<organism evidence="12 13">
    <name type="scientific">Phoenicibacter congonensis</name>
    <dbReference type="NCBI Taxonomy" id="1944646"/>
    <lineage>
        <taxon>Bacteria</taxon>
        <taxon>Bacillati</taxon>
        <taxon>Actinomycetota</taxon>
        <taxon>Coriobacteriia</taxon>
        <taxon>Eggerthellales</taxon>
        <taxon>Eggerthellaceae</taxon>
        <taxon>Phoenicibacter</taxon>
    </lineage>
</organism>
<evidence type="ECO:0000313" key="13">
    <source>
        <dbReference type="Proteomes" id="UP001168575"/>
    </source>
</evidence>
<dbReference type="Proteomes" id="UP001168575">
    <property type="component" value="Unassembled WGS sequence"/>
</dbReference>
<reference evidence="12" key="1">
    <citation type="submission" date="2023-07" db="EMBL/GenBank/DDBJ databases">
        <title>Between Cages and Wild: Unraveling the Impact of Captivity on Animal Microbiomes and Antimicrobial Resistance.</title>
        <authorList>
            <person name="Schmartz G.P."/>
            <person name="Rehner J."/>
            <person name="Schuff M.J."/>
            <person name="Becker S.L."/>
            <person name="Kravczyk M."/>
            <person name="Gurevich A."/>
            <person name="Francke R."/>
            <person name="Mueller R."/>
            <person name="Keller V."/>
            <person name="Keller A."/>
        </authorList>
    </citation>
    <scope>NUCLEOTIDE SEQUENCE</scope>
    <source>
        <strain evidence="12">S12M_St_49</strain>
    </source>
</reference>
<evidence type="ECO:0000256" key="6">
    <source>
        <dbReference type="ARBA" id="ARBA00022840"/>
    </source>
</evidence>
<dbReference type="PROSITE" id="PS50893">
    <property type="entry name" value="ABC_TRANSPORTER_2"/>
    <property type="match status" value="1"/>
</dbReference>
<keyword evidence="4" id="KW-1003">Cell membrane</keyword>
<sequence>MAETILKLEHISKTYSEQILEDISFSLEKGESICVMAPSGKGKSTLLSIAGLLLAPTEGNVWINGVETTSLSDNEKSKLRSETIGFLFQHTQLCGALRAHDNISLPSFFNKKESRLSKQEINKQADAMLDRFGLKDRKYYFPNQLSIGQKRRIACARALFLHPELIIADEPTNDLDEANKQTVIEALFEAVKTGESALLFATHDEEVAKLADKIINL</sequence>
<keyword evidence="7" id="KW-0472">Membrane</keyword>
<name>A0AA43U5R3_9ACTN</name>
<keyword evidence="6 12" id="KW-0067">ATP-binding</keyword>
<dbReference type="InterPro" id="IPR027417">
    <property type="entry name" value="P-loop_NTPase"/>
</dbReference>
<evidence type="ECO:0000256" key="1">
    <source>
        <dbReference type="ARBA" id="ARBA00004202"/>
    </source>
</evidence>
<dbReference type="GO" id="GO:0005886">
    <property type="term" value="C:plasma membrane"/>
    <property type="evidence" value="ECO:0007669"/>
    <property type="project" value="UniProtKB-SubCell"/>
</dbReference>
<comment type="similarity">
    <text evidence="8">Belongs to the ABC transporter superfamily. HrtA family.</text>
</comment>
<dbReference type="GO" id="GO:0016887">
    <property type="term" value="F:ATP hydrolysis activity"/>
    <property type="evidence" value="ECO:0007669"/>
    <property type="project" value="InterPro"/>
</dbReference>
<dbReference type="PANTHER" id="PTHR24220:SF666">
    <property type="entry name" value="HEMIN IMPORT ATP-BINDING PROTEIN HRTA-RELATED"/>
    <property type="match status" value="1"/>
</dbReference>
<evidence type="ECO:0000256" key="2">
    <source>
        <dbReference type="ARBA" id="ARBA00011131"/>
    </source>
</evidence>
<dbReference type="SMART" id="SM00382">
    <property type="entry name" value="AAA"/>
    <property type="match status" value="1"/>
</dbReference>
<keyword evidence="5" id="KW-0547">Nucleotide-binding</keyword>
<evidence type="ECO:0000256" key="9">
    <source>
        <dbReference type="ARBA" id="ARBA00024432"/>
    </source>
</evidence>
<dbReference type="Pfam" id="PF00005">
    <property type="entry name" value="ABC_tran"/>
    <property type="match status" value="1"/>
</dbReference>
<evidence type="ECO:0000256" key="7">
    <source>
        <dbReference type="ARBA" id="ARBA00023136"/>
    </source>
</evidence>
<dbReference type="GO" id="GO:0005524">
    <property type="term" value="F:ATP binding"/>
    <property type="evidence" value="ECO:0007669"/>
    <property type="project" value="UniProtKB-KW"/>
</dbReference>
<dbReference type="InterPro" id="IPR015854">
    <property type="entry name" value="ABC_transpr_LolD-like"/>
</dbReference>
<evidence type="ECO:0000259" key="11">
    <source>
        <dbReference type="PROSITE" id="PS50893"/>
    </source>
</evidence>
<evidence type="ECO:0000256" key="4">
    <source>
        <dbReference type="ARBA" id="ARBA00022475"/>
    </source>
</evidence>
<gene>
    <name evidence="12" type="ORF">Q3982_02330</name>
</gene>
<evidence type="ECO:0000256" key="10">
    <source>
        <dbReference type="ARBA" id="ARBA00024721"/>
    </source>
</evidence>
<dbReference type="CDD" id="cd03255">
    <property type="entry name" value="ABC_MJ0796_LolCDE_FtsE"/>
    <property type="match status" value="1"/>
</dbReference>
<dbReference type="InterPro" id="IPR003439">
    <property type="entry name" value="ABC_transporter-like_ATP-bd"/>
</dbReference>